<keyword evidence="2" id="KW-1185">Reference proteome</keyword>
<accession>A0A915E4H3</accession>
<feature type="region of interest" description="Disordered" evidence="1">
    <location>
        <begin position="27"/>
        <end position="55"/>
    </location>
</feature>
<protein>
    <submittedName>
        <fullName evidence="3">Uncharacterized protein</fullName>
    </submittedName>
</protein>
<dbReference type="WBParaSite" id="jg26100">
    <property type="protein sequence ID" value="jg26100"/>
    <property type="gene ID" value="jg26100"/>
</dbReference>
<evidence type="ECO:0000313" key="2">
    <source>
        <dbReference type="Proteomes" id="UP000887574"/>
    </source>
</evidence>
<name>A0A915E4H3_9BILA</name>
<evidence type="ECO:0000256" key="1">
    <source>
        <dbReference type="SAM" id="MobiDB-lite"/>
    </source>
</evidence>
<feature type="compositionally biased region" description="Low complexity" evidence="1">
    <location>
        <begin position="27"/>
        <end position="40"/>
    </location>
</feature>
<dbReference type="AlphaFoldDB" id="A0A915E4H3"/>
<organism evidence="2 3">
    <name type="scientific">Ditylenchus dipsaci</name>
    <dbReference type="NCBI Taxonomy" id="166011"/>
    <lineage>
        <taxon>Eukaryota</taxon>
        <taxon>Metazoa</taxon>
        <taxon>Ecdysozoa</taxon>
        <taxon>Nematoda</taxon>
        <taxon>Chromadorea</taxon>
        <taxon>Rhabditida</taxon>
        <taxon>Tylenchina</taxon>
        <taxon>Tylenchomorpha</taxon>
        <taxon>Sphaerularioidea</taxon>
        <taxon>Anguinidae</taxon>
        <taxon>Anguininae</taxon>
        <taxon>Ditylenchus</taxon>
    </lineage>
</organism>
<dbReference type="Proteomes" id="UP000887574">
    <property type="component" value="Unplaced"/>
</dbReference>
<proteinExistence type="predicted"/>
<evidence type="ECO:0000313" key="3">
    <source>
        <dbReference type="WBParaSite" id="jg26100"/>
    </source>
</evidence>
<reference evidence="3" key="1">
    <citation type="submission" date="2022-11" db="UniProtKB">
        <authorList>
            <consortium name="WormBaseParasite"/>
        </authorList>
    </citation>
    <scope>IDENTIFICATION</scope>
</reference>
<sequence>MVETQVKERRLRKGYYNYWPPGCCCSSSSAASEAPSTSAPDVLTTDRSPSASKKVLKPEHSELAGLCRCGVQSFVQVFNLSAVSFS</sequence>